<sequence length="292" mass="32427">MEESLILSEFDKLVKSGTVLYDDKQEIIEHTDGDLKFQFILTSALAKKPTIQTAQQQVDKKGEVDGQRRAGSDIGTAGFEIGHIGSTHFLVVNKFCYARPHLMLLTLDGHQRQYGPLNGADIEATWNLLNSVGSDYVAFYNCGQDGGCSRLHKHMQLMPKPKTSFAAFLDTKAGEEPKIPFQWFHHRFGPHQMTPDDIIKIYNDLLEQATNVGDGRSEHAHRAPPGAACPHNMIITKQWMVVLPRRRGGINQKAGANALGMLGVIAVATRHEINNWLQLGPTDVLRELGVPK</sequence>
<evidence type="ECO:0000313" key="3">
    <source>
        <dbReference type="EMBL" id="KAF2720993.1"/>
    </source>
</evidence>
<dbReference type="InterPro" id="IPR043171">
    <property type="entry name" value="Ap4A_phos1/2-like"/>
</dbReference>
<dbReference type="PANTHER" id="PTHR38420">
    <property type="entry name" value="AP-4-A PHOSPHORYLASE II"/>
    <property type="match status" value="1"/>
</dbReference>
<gene>
    <name evidence="3" type="ORF">K431DRAFT_339036</name>
</gene>
<dbReference type="Proteomes" id="UP000799441">
    <property type="component" value="Unassembled WGS sequence"/>
</dbReference>
<evidence type="ECO:0008006" key="5">
    <source>
        <dbReference type="Google" id="ProtNLM"/>
    </source>
</evidence>
<evidence type="ECO:0000259" key="2">
    <source>
        <dbReference type="Pfam" id="PF19327"/>
    </source>
</evidence>
<organism evidence="3 4">
    <name type="scientific">Polychaeton citri CBS 116435</name>
    <dbReference type="NCBI Taxonomy" id="1314669"/>
    <lineage>
        <taxon>Eukaryota</taxon>
        <taxon>Fungi</taxon>
        <taxon>Dikarya</taxon>
        <taxon>Ascomycota</taxon>
        <taxon>Pezizomycotina</taxon>
        <taxon>Dothideomycetes</taxon>
        <taxon>Dothideomycetidae</taxon>
        <taxon>Capnodiales</taxon>
        <taxon>Capnodiaceae</taxon>
        <taxon>Polychaeton</taxon>
    </lineage>
</organism>
<dbReference type="PANTHER" id="PTHR38420:SF1">
    <property type="entry name" value="PUTATIVE (AFU_ORTHOLOGUE AFUA_5G14690)-RELATED"/>
    <property type="match status" value="1"/>
</dbReference>
<dbReference type="SUPFAM" id="SSF54197">
    <property type="entry name" value="HIT-like"/>
    <property type="match status" value="1"/>
</dbReference>
<dbReference type="Pfam" id="PF09830">
    <property type="entry name" value="ATP_transf"/>
    <property type="match status" value="1"/>
</dbReference>
<name>A0A9P4Q5K2_9PEZI</name>
<comment type="caution">
    <text evidence="3">The sequence shown here is derived from an EMBL/GenBank/DDBJ whole genome shotgun (WGS) entry which is preliminary data.</text>
</comment>
<feature type="domain" description="Ap4A phosphorylase 1/2 N-terminal" evidence="2">
    <location>
        <begin position="32"/>
        <end position="162"/>
    </location>
</feature>
<dbReference type="Gene3D" id="3.30.428.70">
    <property type="match status" value="1"/>
</dbReference>
<dbReference type="InterPro" id="IPR045759">
    <property type="entry name" value="Ap4A_phos1/2_N"/>
</dbReference>
<dbReference type="GO" id="GO:0005524">
    <property type="term" value="F:ATP binding"/>
    <property type="evidence" value="ECO:0007669"/>
    <property type="project" value="InterPro"/>
</dbReference>
<reference evidence="3" key="1">
    <citation type="journal article" date="2020" name="Stud. Mycol.">
        <title>101 Dothideomycetes genomes: a test case for predicting lifestyles and emergence of pathogens.</title>
        <authorList>
            <person name="Haridas S."/>
            <person name="Albert R."/>
            <person name="Binder M."/>
            <person name="Bloem J."/>
            <person name="Labutti K."/>
            <person name="Salamov A."/>
            <person name="Andreopoulos B."/>
            <person name="Baker S."/>
            <person name="Barry K."/>
            <person name="Bills G."/>
            <person name="Bluhm B."/>
            <person name="Cannon C."/>
            <person name="Castanera R."/>
            <person name="Culley D."/>
            <person name="Daum C."/>
            <person name="Ezra D."/>
            <person name="Gonzalez J."/>
            <person name="Henrissat B."/>
            <person name="Kuo A."/>
            <person name="Liang C."/>
            <person name="Lipzen A."/>
            <person name="Lutzoni F."/>
            <person name="Magnuson J."/>
            <person name="Mondo S."/>
            <person name="Nolan M."/>
            <person name="Ohm R."/>
            <person name="Pangilinan J."/>
            <person name="Park H.-J."/>
            <person name="Ramirez L."/>
            <person name="Alfaro M."/>
            <person name="Sun H."/>
            <person name="Tritt A."/>
            <person name="Yoshinaga Y."/>
            <person name="Zwiers L.-H."/>
            <person name="Turgeon B."/>
            <person name="Goodwin S."/>
            <person name="Spatafora J."/>
            <person name="Crous P."/>
            <person name="Grigoriev I."/>
        </authorList>
    </citation>
    <scope>NUCLEOTIDE SEQUENCE</scope>
    <source>
        <strain evidence="3">CBS 116435</strain>
    </source>
</reference>
<evidence type="ECO:0000259" key="1">
    <source>
        <dbReference type="Pfam" id="PF09830"/>
    </source>
</evidence>
<proteinExistence type="predicted"/>
<protein>
    <recommendedName>
        <fullName evidence="5">ATP adenylyltransferase</fullName>
    </recommendedName>
</protein>
<keyword evidence="4" id="KW-1185">Reference proteome</keyword>
<dbReference type="EMBL" id="MU003794">
    <property type="protein sequence ID" value="KAF2720993.1"/>
    <property type="molecule type" value="Genomic_DNA"/>
</dbReference>
<dbReference type="InterPro" id="IPR019200">
    <property type="entry name" value="ATP_adenylylTrfase_C"/>
</dbReference>
<accession>A0A9P4Q5K2</accession>
<dbReference type="Pfam" id="PF19327">
    <property type="entry name" value="Ap4A_phos_N"/>
    <property type="match status" value="1"/>
</dbReference>
<dbReference type="AlphaFoldDB" id="A0A9P4Q5K2"/>
<dbReference type="InterPro" id="IPR036265">
    <property type="entry name" value="HIT-like_sf"/>
</dbReference>
<dbReference type="OrthoDB" id="10267950at2759"/>
<dbReference type="InterPro" id="IPR009163">
    <property type="entry name" value="Ap4A_phos1/2"/>
</dbReference>
<dbReference type="GO" id="GO:0003877">
    <property type="term" value="F:ATP:ADP adenylyltransferase activity"/>
    <property type="evidence" value="ECO:0007669"/>
    <property type="project" value="InterPro"/>
</dbReference>
<evidence type="ECO:0000313" key="4">
    <source>
        <dbReference type="Proteomes" id="UP000799441"/>
    </source>
</evidence>
<feature type="domain" description="ATP adenylyltransferase C-terminal" evidence="1">
    <location>
        <begin position="177"/>
        <end position="291"/>
    </location>
</feature>
<dbReference type="GO" id="GO:0009117">
    <property type="term" value="P:nucleotide metabolic process"/>
    <property type="evidence" value="ECO:0007669"/>
    <property type="project" value="InterPro"/>
</dbReference>